<dbReference type="EMBL" id="JAUSQU010000001">
    <property type="protein sequence ID" value="MDP9847004.1"/>
    <property type="molecule type" value="Genomic_DNA"/>
</dbReference>
<evidence type="ECO:0000313" key="3">
    <source>
        <dbReference type="EMBL" id="MDP9847004.1"/>
    </source>
</evidence>
<keyword evidence="4" id="KW-1185">Reference proteome</keyword>
<keyword evidence="2" id="KW-0472">Membrane</keyword>
<evidence type="ECO:0000313" key="4">
    <source>
        <dbReference type="Proteomes" id="UP001225356"/>
    </source>
</evidence>
<sequence>MRHTEGDLRKLLTEQGRERAHGPSVHLDAIVKRGHRTRRIRRAVTAGAAVAFAVIAVGPVSGLLTGPSGVVETMVAQRPVDSARVDPGPKLPETFPVVLGANKFDLSLIHSQRFETEGVARTVTFTPSSFFTGYKVVCDDPRAWVVISHQLKGGESGGAIGRCDGSVGGHHDRLSAPSNWLKRPQSLQVWVFPADAPVREVAKAVTGCKPILESKGCDERAQSSALGSPEVRERLTAEVGEQPGEWAVGIYDRPAAEPVPNGEPPKDAEPSKDADGDDPPLVEGKIN</sequence>
<keyword evidence="2" id="KW-1133">Transmembrane helix</keyword>
<gene>
    <name evidence="3" type="ORF">J2853_006215</name>
</gene>
<protein>
    <submittedName>
        <fullName evidence="3">Uncharacterized protein</fullName>
    </submittedName>
</protein>
<organism evidence="3 4">
    <name type="scientific">Streptosporangium lutulentum</name>
    <dbReference type="NCBI Taxonomy" id="1461250"/>
    <lineage>
        <taxon>Bacteria</taxon>
        <taxon>Bacillati</taxon>
        <taxon>Actinomycetota</taxon>
        <taxon>Actinomycetes</taxon>
        <taxon>Streptosporangiales</taxon>
        <taxon>Streptosporangiaceae</taxon>
        <taxon>Streptosporangium</taxon>
    </lineage>
</organism>
<comment type="caution">
    <text evidence="3">The sequence shown here is derived from an EMBL/GenBank/DDBJ whole genome shotgun (WGS) entry which is preliminary data.</text>
</comment>
<evidence type="ECO:0000256" key="1">
    <source>
        <dbReference type="SAM" id="MobiDB-lite"/>
    </source>
</evidence>
<proteinExistence type="predicted"/>
<feature type="compositionally biased region" description="Basic and acidic residues" evidence="1">
    <location>
        <begin position="264"/>
        <end position="274"/>
    </location>
</feature>
<evidence type="ECO:0000256" key="2">
    <source>
        <dbReference type="SAM" id="Phobius"/>
    </source>
</evidence>
<accession>A0ABT9QJW8</accession>
<reference evidence="3 4" key="1">
    <citation type="submission" date="2023-07" db="EMBL/GenBank/DDBJ databases">
        <title>Sequencing the genomes of 1000 actinobacteria strains.</title>
        <authorList>
            <person name="Klenk H.-P."/>
        </authorList>
    </citation>
    <scope>NUCLEOTIDE SEQUENCE [LARGE SCALE GENOMIC DNA]</scope>
    <source>
        <strain evidence="3 4">DSM 46740</strain>
    </source>
</reference>
<feature type="region of interest" description="Disordered" evidence="1">
    <location>
        <begin position="239"/>
        <end position="287"/>
    </location>
</feature>
<dbReference type="RefSeq" id="WP_307563921.1">
    <property type="nucleotide sequence ID" value="NZ_JAUSQU010000001.1"/>
</dbReference>
<feature type="transmembrane region" description="Helical" evidence="2">
    <location>
        <begin position="43"/>
        <end position="64"/>
    </location>
</feature>
<name>A0ABT9QJW8_9ACTN</name>
<keyword evidence="2" id="KW-0812">Transmembrane</keyword>
<dbReference type="Proteomes" id="UP001225356">
    <property type="component" value="Unassembled WGS sequence"/>
</dbReference>